<dbReference type="PATRIC" id="fig|1144316.3.peg.3196"/>
<gene>
    <name evidence="1" type="ORF">PMI13_03179</name>
</gene>
<evidence type="ECO:0000313" key="2">
    <source>
        <dbReference type="Proteomes" id="UP000007509"/>
    </source>
</evidence>
<keyword evidence="2" id="KW-1185">Reference proteome</keyword>
<name>J3CE41_9FLAO</name>
<dbReference type="EMBL" id="AKJY01000067">
    <property type="protein sequence ID" value="EJL69606.1"/>
    <property type="molecule type" value="Genomic_DNA"/>
</dbReference>
<evidence type="ECO:0000313" key="1">
    <source>
        <dbReference type="EMBL" id="EJL69606.1"/>
    </source>
</evidence>
<dbReference type="Proteomes" id="UP000007509">
    <property type="component" value="Unassembled WGS sequence"/>
</dbReference>
<organism evidence="1 2">
    <name type="scientific">Chryseobacterium populi</name>
    <dbReference type="NCBI Taxonomy" id="1144316"/>
    <lineage>
        <taxon>Bacteria</taxon>
        <taxon>Pseudomonadati</taxon>
        <taxon>Bacteroidota</taxon>
        <taxon>Flavobacteriia</taxon>
        <taxon>Flavobacteriales</taxon>
        <taxon>Weeksellaceae</taxon>
        <taxon>Chryseobacterium group</taxon>
        <taxon>Chryseobacterium</taxon>
    </lineage>
</organism>
<sequence length="91" mass="10909">MWGWKLFAIFWPFLTLKAKYTLMKKENFSHLLGKNRILVKHEMGDGFNYFIDDTWTYELGKTWTGRRIILSITFKNGIATEINVFKSFKKH</sequence>
<accession>J3CE41</accession>
<protein>
    <submittedName>
        <fullName evidence="1">Uncharacterized protein</fullName>
    </submittedName>
</protein>
<dbReference type="AlphaFoldDB" id="J3CE41"/>
<proteinExistence type="predicted"/>
<reference evidence="1 2" key="1">
    <citation type="journal article" date="2012" name="J. Bacteriol.">
        <title>Twenty-one genome sequences from Pseudomonas species and 19 genome sequences from diverse bacteria isolated from the rhizosphere and endosphere of Populus deltoides.</title>
        <authorList>
            <person name="Brown S.D."/>
            <person name="Utturkar S.M."/>
            <person name="Klingeman D.M."/>
            <person name="Johnson C.M."/>
            <person name="Martin S.L."/>
            <person name="Land M.L."/>
            <person name="Lu T.Y."/>
            <person name="Schadt C.W."/>
            <person name="Doktycz M.J."/>
            <person name="Pelletier D.A."/>
        </authorList>
    </citation>
    <scope>NUCLEOTIDE SEQUENCE [LARGE SCALE GENOMIC DNA]</scope>
    <source>
        <strain evidence="1 2">CF314</strain>
    </source>
</reference>
<comment type="caution">
    <text evidence="1">The sequence shown here is derived from an EMBL/GenBank/DDBJ whole genome shotgun (WGS) entry which is preliminary data.</text>
</comment>